<name>A0A9P4QI74_9PEZI</name>
<dbReference type="InterPro" id="IPR053203">
    <property type="entry name" value="Cisplatin_resist-associated"/>
</dbReference>
<feature type="compositionally biased region" description="Gly residues" evidence="1">
    <location>
        <begin position="19"/>
        <end position="29"/>
    </location>
</feature>
<gene>
    <name evidence="2" type="ORF">K431DRAFT_4276</name>
</gene>
<feature type="compositionally biased region" description="Basic and acidic residues" evidence="1">
    <location>
        <begin position="86"/>
        <end position="100"/>
    </location>
</feature>
<feature type="compositionally biased region" description="Polar residues" evidence="1">
    <location>
        <begin position="119"/>
        <end position="133"/>
    </location>
</feature>
<evidence type="ECO:0000313" key="2">
    <source>
        <dbReference type="EMBL" id="KAF2726220.1"/>
    </source>
</evidence>
<evidence type="ECO:0000256" key="1">
    <source>
        <dbReference type="SAM" id="MobiDB-lite"/>
    </source>
</evidence>
<dbReference type="InterPro" id="IPR022024">
    <property type="entry name" value="DUF3602"/>
</dbReference>
<feature type="compositionally biased region" description="Low complexity" evidence="1">
    <location>
        <begin position="134"/>
        <end position="149"/>
    </location>
</feature>
<dbReference type="OrthoDB" id="5424462at2759"/>
<protein>
    <submittedName>
        <fullName evidence="2">Uncharacterized protein</fullName>
    </submittedName>
</protein>
<proteinExistence type="predicted"/>
<dbReference type="PANTHER" id="PTHR34693:SF2">
    <property type="entry name" value="DUF3602 DOMAIN-CONTAINING PROTEIN"/>
    <property type="match status" value="1"/>
</dbReference>
<keyword evidence="3" id="KW-1185">Reference proteome</keyword>
<sequence>MSRNFSVTEPHPSISKKGGYIGGGIGGAGNFKRYQPGELSTGPDAAGPASRVALSSKPTRQTVLAGRGGAGNMFRRSTSSDSSDEALFKFDEEMSRRSRDANTAAPVYRVGRGGAGNTFGDSSDTPFSRTSRMGSTDSSASISSGGSDASVRRSLENAFGRFSRKLSARP</sequence>
<dbReference type="AlphaFoldDB" id="A0A9P4QI74"/>
<comment type="caution">
    <text evidence="2">The sequence shown here is derived from an EMBL/GenBank/DDBJ whole genome shotgun (WGS) entry which is preliminary data.</text>
</comment>
<dbReference type="EMBL" id="MU003765">
    <property type="protein sequence ID" value="KAF2726220.1"/>
    <property type="molecule type" value="Genomic_DNA"/>
</dbReference>
<accession>A0A9P4QI74</accession>
<dbReference type="Proteomes" id="UP000799441">
    <property type="component" value="Unassembled WGS sequence"/>
</dbReference>
<evidence type="ECO:0000313" key="3">
    <source>
        <dbReference type="Proteomes" id="UP000799441"/>
    </source>
</evidence>
<dbReference type="Pfam" id="PF12223">
    <property type="entry name" value="DUF3602"/>
    <property type="match status" value="1"/>
</dbReference>
<dbReference type="PANTHER" id="PTHR34693">
    <property type="entry name" value="PROTEIN PAR32"/>
    <property type="match status" value="1"/>
</dbReference>
<feature type="region of interest" description="Disordered" evidence="1">
    <location>
        <begin position="1"/>
        <end position="150"/>
    </location>
</feature>
<reference evidence="2" key="1">
    <citation type="journal article" date="2020" name="Stud. Mycol.">
        <title>101 Dothideomycetes genomes: a test case for predicting lifestyles and emergence of pathogens.</title>
        <authorList>
            <person name="Haridas S."/>
            <person name="Albert R."/>
            <person name="Binder M."/>
            <person name="Bloem J."/>
            <person name="Labutti K."/>
            <person name="Salamov A."/>
            <person name="Andreopoulos B."/>
            <person name="Baker S."/>
            <person name="Barry K."/>
            <person name="Bills G."/>
            <person name="Bluhm B."/>
            <person name="Cannon C."/>
            <person name="Castanera R."/>
            <person name="Culley D."/>
            <person name="Daum C."/>
            <person name="Ezra D."/>
            <person name="Gonzalez J."/>
            <person name="Henrissat B."/>
            <person name="Kuo A."/>
            <person name="Liang C."/>
            <person name="Lipzen A."/>
            <person name="Lutzoni F."/>
            <person name="Magnuson J."/>
            <person name="Mondo S."/>
            <person name="Nolan M."/>
            <person name="Ohm R."/>
            <person name="Pangilinan J."/>
            <person name="Park H.-J."/>
            <person name="Ramirez L."/>
            <person name="Alfaro M."/>
            <person name="Sun H."/>
            <person name="Tritt A."/>
            <person name="Yoshinaga Y."/>
            <person name="Zwiers L.-H."/>
            <person name="Turgeon B."/>
            <person name="Goodwin S."/>
            <person name="Spatafora J."/>
            <person name="Crous P."/>
            <person name="Grigoriev I."/>
        </authorList>
    </citation>
    <scope>NUCLEOTIDE SEQUENCE</scope>
    <source>
        <strain evidence="2">CBS 116435</strain>
    </source>
</reference>
<organism evidence="2 3">
    <name type="scientific">Polychaeton citri CBS 116435</name>
    <dbReference type="NCBI Taxonomy" id="1314669"/>
    <lineage>
        <taxon>Eukaryota</taxon>
        <taxon>Fungi</taxon>
        <taxon>Dikarya</taxon>
        <taxon>Ascomycota</taxon>
        <taxon>Pezizomycotina</taxon>
        <taxon>Dothideomycetes</taxon>
        <taxon>Dothideomycetidae</taxon>
        <taxon>Capnodiales</taxon>
        <taxon>Capnodiaceae</taxon>
        <taxon>Polychaeton</taxon>
    </lineage>
</organism>